<dbReference type="SUPFAM" id="SSF52833">
    <property type="entry name" value="Thioredoxin-like"/>
    <property type="match status" value="1"/>
</dbReference>
<dbReference type="GO" id="GO:0034599">
    <property type="term" value="P:cellular response to oxidative stress"/>
    <property type="evidence" value="ECO:0007669"/>
    <property type="project" value="TreeGrafter"/>
</dbReference>
<keyword evidence="7" id="KW-0676">Redox-active center</keyword>
<dbReference type="PANTHER" id="PTHR42801:SF4">
    <property type="entry name" value="AHPC_TSA FAMILY PROTEIN"/>
    <property type="match status" value="1"/>
</dbReference>
<keyword evidence="6" id="KW-1015">Disulfide bond</keyword>
<name>A0A399T3X4_9BACT</name>
<dbReference type="InterPro" id="IPR000866">
    <property type="entry name" value="AhpC/TSA"/>
</dbReference>
<evidence type="ECO:0000259" key="12">
    <source>
        <dbReference type="PROSITE" id="PS51352"/>
    </source>
</evidence>
<evidence type="ECO:0000256" key="4">
    <source>
        <dbReference type="ARBA" id="ARBA00022862"/>
    </source>
</evidence>
<organism evidence="13 14">
    <name type="scientific">Maribellus luteus</name>
    <dbReference type="NCBI Taxonomy" id="2305463"/>
    <lineage>
        <taxon>Bacteria</taxon>
        <taxon>Pseudomonadati</taxon>
        <taxon>Bacteroidota</taxon>
        <taxon>Bacteroidia</taxon>
        <taxon>Marinilabiliales</taxon>
        <taxon>Prolixibacteraceae</taxon>
        <taxon>Maribellus</taxon>
    </lineage>
</organism>
<dbReference type="PROSITE" id="PS51352">
    <property type="entry name" value="THIOREDOXIN_2"/>
    <property type="match status" value="1"/>
</dbReference>
<dbReference type="Proteomes" id="UP000265926">
    <property type="component" value="Unassembled WGS sequence"/>
</dbReference>
<evidence type="ECO:0000256" key="3">
    <source>
        <dbReference type="ARBA" id="ARBA00022559"/>
    </source>
</evidence>
<dbReference type="InterPro" id="IPR050924">
    <property type="entry name" value="Peroxiredoxin_BCP/PrxQ"/>
</dbReference>
<evidence type="ECO:0000256" key="6">
    <source>
        <dbReference type="ARBA" id="ARBA00023157"/>
    </source>
</evidence>
<evidence type="ECO:0000256" key="1">
    <source>
        <dbReference type="ARBA" id="ARBA00003330"/>
    </source>
</evidence>
<dbReference type="Pfam" id="PF00578">
    <property type="entry name" value="AhpC-TSA"/>
    <property type="match status" value="1"/>
</dbReference>
<dbReference type="EC" id="1.11.1.24" evidence="2"/>
<keyword evidence="14" id="KW-1185">Reference proteome</keyword>
<comment type="catalytic activity">
    <reaction evidence="11">
        <text>a hydroperoxide + [thioredoxin]-dithiol = an alcohol + [thioredoxin]-disulfide + H2O</text>
        <dbReference type="Rhea" id="RHEA:62620"/>
        <dbReference type="Rhea" id="RHEA-COMP:10698"/>
        <dbReference type="Rhea" id="RHEA-COMP:10700"/>
        <dbReference type="ChEBI" id="CHEBI:15377"/>
        <dbReference type="ChEBI" id="CHEBI:29950"/>
        <dbReference type="ChEBI" id="CHEBI:30879"/>
        <dbReference type="ChEBI" id="CHEBI:35924"/>
        <dbReference type="ChEBI" id="CHEBI:50058"/>
        <dbReference type="EC" id="1.11.1.24"/>
    </reaction>
</comment>
<dbReference type="PANTHER" id="PTHR42801">
    <property type="entry name" value="THIOREDOXIN-DEPENDENT PEROXIDE REDUCTASE"/>
    <property type="match status" value="1"/>
</dbReference>
<dbReference type="GO" id="GO:0005737">
    <property type="term" value="C:cytoplasm"/>
    <property type="evidence" value="ECO:0007669"/>
    <property type="project" value="TreeGrafter"/>
</dbReference>
<accession>A0A399T3X4</accession>
<gene>
    <name evidence="13" type="ORF">D1614_08000</name>
</gene>
<sequence length="212" mass="24065">MKHCSLFTKQLTLKNISMSILFFTYKKHFNMKTIIILVLAFFSVTAFSQPHSKVKTGDKIIDFKAHLIDGTELPLNKLYDQSPLVLIVLRGWPEYQCPVCTRQVGEFVAEADQLKKHGAKVLMIYPGPSEVLQEKAKEFTSDFTFPEGFYFALDPNYEMVNQYGLRWDAPKETAYPSTFVIDKNGKVVFAKVSSSHGGRADVEEVVEALKIL</sequence>
<dbReference type="InterPro" id="IPR013766">
    <property type="entry name" value="Thioredoxin_domain"/>
</dbReference>
<evidence type="ECO:0000313" key="14">
    <source>
        <dbReference type="Proteomes" id="UP000265926"/>
    </source>
</evidence>
<feature type="domain" description="Thioredoxin" evidence="12">
    <location>
        <begin position="54"/>
        <end position="212"/>
    </location>
</feature>
<keyword evidence="5" id="KW-0560">Oxidoreductase</keyword>
<evidence type="ECO:0000256" key="10">
    <source>
        <dbReference type="ARBA" id="ARBA00042639"/>
    </source>
</evidence>
<evidence type="ECO:0000256" key="2">
    <source>
        <dbReference type="ARBA" id="ARBA00013017"/>
    </source>
</evidence>
<evidence type="ECO:0000313" key="13">
    <source>
        <dbReference type="EMBL" id="RIJ49472.1"/>
    </source>
</evidence>
<proteinExistence type="inferred from homology"/>
<reference evidence="13 14" key="1">
    <citation type="submission" date="2018-08" db="EMBL/GenBank/DDBJ databases">
        <title>Pallidiluteibacterium maritimus gen. nov., sp. nov., isolated from coastal sediment.</title>
        <authorList>
            <person name="Zhou L.Y."/>
        </authorList>
    </citation>
    <scope>NUCLEOTIDE SEQUENCE [LARGE SCALE GENOMIC DNA]</scope>
    <source>
        <strain evidence="13 14">XSD2</strain>
    </source>
</reference>
<keyword evidence="3" id="KW-0575">Peroxidase</keyword>
<evidence type="ECO:0000256" key="8">
    <source>
        <dbReference type="ARBA" id="ARBA00032824"/>
    </source>
</evidence>
<evidence type="ECO:0000256" key="11">
    <source>
        <dbReference type="ARBA" id="ARBA00049091"/>
    </source>
</evidence>
<dbReference type="EMBL" id="QWGR01000003">
    <property type="protein sequence ID" value="RIJ49472.1"/>
    <property type="molecule type" value="Genomic_DNA"/>
</dbReference>
<dbReference type="AlphaFoldDB" id="A0A399T3X4"/>
<evidence type="ECO:0000256" key="5">
    <source>
        <dbReference type="ARBA" id="ARBA00023002"/>
    </source>
</evidence>
<comment type="caution">
    <text evidence="13">The sequence shown here is derived from an EMBL/GenBank/DDBJ whole genome shotgun (WGS) entry which is preliminary data.</text>
</comment>
<keyword evidence="4" id="KW-0049">Antioxidant</keyword>
<comment type="function">
    <text evidence="1">Thiol-specific peroxidase that catalyzes the reduction of hydrogen peroxide and organic hydroperoxides to water and alcohols, respectively. Plays a role in cell protection against oxidative stress by detoxifying peroxides and as sensor of hydrogen peroxide-mediated signaling events.</text>
</comment>
<dbReference type="OrthoDB" id="9809746at2"/>
<evidence type="ECO:0000256" key="9">
    <source>
        <dbReference type="ARBA" id="ARBA00038489"/>
    </source>
</evidence>
<evidence type="ECO:0000256" key="7">
    <source>
        <dbReference type="ARBA" id="ARBA00023284"/>
    </source>
</evidence>
<dbReference type="GO" id="GO:0045454">
    <property type="term" value="P:cell redox homeostasis"/>
    <property type="evidence" value="ECO:0007669"/>
    <property type="project" value="TreeGrafter"/>
</dbReference>
<dbReference type="Gene3D" id="3.40.30.10">
    <property type="entry name" value="Glutaredoxin"/>
    <property type="match status" value="1"/>
</dbReference>
<protein>
    <recommendedName>
        <fullName evidence="2">thioredoxin-dependent peroxiredoxin</fullName>
        <ecNumber evidence="2">1.11.1.24</ecNumber>
    </recommendedName>
    <alternativeName>
        <fullName evidence="8">Thioredoxin peroxidase</fullName>
    </alternativeName>
    <alternativeName>
        <fullName evidence="10">Thioredoxin-dependent peroxiredoxin Bcp</fullName>
    </alternativeName>
</protein>
<comment type="similarity">
    <text evidence="9">Belongs to the peroxiredoxin family. BCP/PrxQ subfamily.</text>
</comment>
<dbReference type="InterPro" id="IPR036249">
    <property type="entry name" value="Thioredoxin-like_sf"/>
</dbReference>
<dbReference type="GO" id="GO:0008379">
    <property type="term" value="F:thioredoxin peroxidase activity"/>
    <property type="evidence" value="ECO:0007669"/>
    <property type="project" value="TreeGrafter"/>
</dbReference>